<evidence type="ECO:0000313" key="1">
    <source>
        <dbReference type="Ensembl" id="ENSPANP00000013044.3"/>
    </source>
</evidence>
<dbReference type="GeneTree" id="ENSGT01050000244838"/>
<dbReference type="RefSeq" id="XP_009203659.1">
    <property type="nucleotide sequence ID" value="XM_009205395.4"/>
</dbReference>
<dbReference type="AlphaFoldDB" id="A0A096NJ95"/>
<dbReference type="RefSeq" id="XP_021793070.1">
    <property type="nucleotide sequence ID" value="XM_021937378.2"/>
</dbReference>
<dbReference type="GeneID" id="101005826"/>
<dbReference type="ExpressionAtlas" id="A0A096NJ95">
    <property type="expression patterns" value="baseline"/>
</dbReference>
<dbReference type="CTD" id="60481"/>
<name>A0A096NJ95_PAPAN</name>
<proteinExistence type="predicted"/>
<dbReference type="Ensembl" id="ENSPANT00000029079.4">
    <property type="protein sequence ID" value="ENSPANP00000013044.3"/>
    <property type="gene ID" value="ENSPANG00000013429.4"/>
</dbReference>
<dbReference type="STRING" id="9555.ENSPANP00000013044"/>
<dbReference type="Proteomes" id="UP000028761">
    <property type="component" value="Chromosome 6"/>
</dbReference>
<reference evidence="1 2" key="1">
    <citation type="submission" date="2012-03" db="EMBL/GenBank/DDBJ databases">
        <title>Whole Genome Assembly of Papio anubis.</title>
        <authorList>
            <person name="Liu Y.L."/>
            <person name="Abraham K.A."/>
            <person name="Akbar H.A."/>
            <person name="Ali S.A."/>
            <person name="Anosike U.A."/>
            <person name="Aqrawi P.A."/>
            <person name="Arias F.A."/>
            <person name="Attaway T.A."/>
            <person name="Awwad R.A."/>
            <person name="Babu C.B."/>
            <person name="Bandaranaike D.B."/>
            <person name="Battles P.B."/>
            <person name="Bell A.B."/>
            <person name="Beltran B.B."/>
            <person name="Berhane-Mersha D.B."/>
            <person name="Bess C.B."/>
            <person name="Bickham C.B."/>
            <person name="Bolden T.B."/>
            <person name="Carter K.C."/>
            <person name="Chau D.C."/>
            <person name="Chavez A.C."/>
            <person name="Clerc-Blankenburg K.C."/>
            <person name="Coyle M.C."/>
            <person name="Dao M.D."/>
            <person name="Davila M.L.D."/>
            <person name="Davy-Carroll L.D."/>
            <person name="Denson S.D."/>
            <person name="Dinh H.D."/>
            <person name="Fernandez S.F."/>
            <person name="Fernando P.F."/>
            <person name="Forbes L.F."/>
            <person name="Francis C.F."/>
            <person name="Francisco L.F."/>
            <person name="Fu Q.F."/>
            <person name="Garcia-Iii R.G."/>
            <person name="Garrett T.G."/>
            <person name="Gross S.G."/>
            <person name="Gubbala S.G."/>
            <person name="Hirani K.H."/>
            <person name="Hogues M.H."/>
            <person name="Hollins B.H."/>
            <person name="Jackson L.J."/>
            <person name="Javaid M.J."/>
            <person name="Jhangiani S.J."/>
            <person name="Johnson A.J."/>
            <person name="Johnson B.J."/>
            <person name="Jones J.J."/>
            <person name="Joshi V.J."/>
            <person name="Kalu J.K."/>
            <person name="Khan N.K."/>
            <person name="Korchina V.K."/>
            <person name="Kovar C.K."/>
            <person name="Lago L.L."/>
            <person name="Lara F.L."/>
            <person name="Le T.-K.L."/>
            <person name="Lee S.L."/>
            <person name="Legall-Iii F.L."/>
            <person name="Lemon S.L."/>
            <person name="Liu J.L."/>
            <person name="Liu Y.-S.L."/>
            <person name="Liyanage D.L."/>
            <person name="Lopez J.L."/>
            <person name="Lorensuhewa L.L."/>
            <person name="Mata R.M."/>
            <person name="Mathew T.M."/>
            <person name="Mercado C.M."/>
            <person name="Mercado I.M."/>
            <person name="Morales K.M."/>
            <person name="Morgan M.M."/>
            <person name="Munidasa M.M."/>
            <person name="Ngo D.N."/>
            <person name="Nguyen L.N."/>
            <person name="Nguyen T.N."/>
            <person name="Nguyen N.N."/>
            <person name="Obregon M.O."/>
            <person name="Okwuonu G.O."/>
            <person name="Ongeri F.O."/>
            <person name="Onwere C.O."/>
            <person name="Osifeso I.O."/>
            <person name="Parra A.P."/>
            <person name="Patil S.P."/>
            <person name="Perez A.P."/>
            <person name="Perez Y.P."/>
            <person name="Pham C.P."/>
            <person name="Pu L.-L.P."/>
            <person name="Puazo M.P."/>
            <person name="Quiroz J.Q."/>
            <person name="Rouhana J.R."/>
            <person name="Ruiz M.R."/>
            <person name="Ruiz S.-J.R."/>
            <person name="Saada N.S."/>
            <person name="Santibanez J.S."/>
            <person name="Scheel M.S."/>
            <person name="Schneider B.S."/>
            <person name="Simmons D.S."/>
            <person name="Sisson I.S."/>
            <person name="Tang L.-Y.T."/>
            <person name="Thornton R.T."/>
            <person name="Tisius J.T."/>
            <person name="Toledanes G.T."/>
            <person name="Trejos Z.T."/>
            <person name="Usmani K.U."/>
            <person name="Varghese R.V."/>
            <person name="Vattathil S.V."/>
            <person name="Vee V.V."/>
            <person name="Walker D.W."/>
            <person name="Weissenberger G.W."/>
            <person name="White C.W."/>
            <person name="Williams A.W."/>
            <person name="Woodworth J.W."/>
            <person name="Wright R.W."/>
            <person name="Zhu Y.Z."/>
            <person name="Han Y.H."/>
            <person name="Newsham I.N."/>
            <person name="Nazareth L.N."/>
            <person name="Worley K.W."/>
            <person name="Muzny D.M."/>
            <person name="Rogers J.R."/>
            <person name="Gibbs R.G."/>
        </authorList>
    </citation>
    <scope>NUCLEOTIDE SEQUENCE [LARGE SCALE GENOMIC DNA]</scope>
</reference>
<reference evidence="1" key="3">
    <citation type="submission" date="2025-09" db="UniProtKB">
        <authorList>
            <consortium name="Ensembl"/>
        </authorList>
    </citation>
    <scope>IDENTIFICATION</scope>
</reference>
<dbReference type="Bgee" id="ENSPANG00000013429">
    <property type="expression patterns" value="Expressed in subcutaneous adipose tissue and 66 other cell types or tissues"/>
</dbReference>
<evidence type="ECO:0000313" key="2">
    <source>
        <dbReference type="Proteomes" id="UP000028761"/>
    </source>
</evidence>
<keyword evidence="2" id="KW-1185">Reference proteome</keyword>
<reference evidence="1" key="2">
    <citation type="submission" date="2025-08" db="UniProtKB">
        <authorList>
            <consortium name="Ensembl"/>
        </authorList>
    </citation>
    <scope>IDENTIFICATION</scope>
</reference>
<gene>
    <name evidence="1" type="primary">ELOVL5</name>
</gene>
<sequence>MEHFDASLSTYFKALLGPRGISSSVLRMGPPPHTVVGWLQQLQAAHSEEEEKTFHLCGFKHKEAVSQSSLPAVIPQNSLATVALYAPA</sequence>
<accession>A0A096NJ95</accession>
<dbReference type="eggNOG" id="KOG3071">
    <property type="taxonomic scope" value="Eukaryota"/>
</dbReference>
<protein>
    <submittedName>
        <fullName evidence="1">ELOVL fatty acid elongase 5</fullName>
    </submittedName>
</protein>
<organism evidence="1 2">
    <name type="scientific">Papio anubis</name>
    <name type="common">Olive baboon</name>
    <dbReference type="NCBI Taxonomy" id="9555"/>
    <lineage>
        <taxon>Eukaryota</taxon>
        <taxon>Metazoa</taxon>
        <taxon>Chordata</taxon>
        <taxon>Craniata</taxon>
        <taxon>Vertebrata</taxon>
        <taxon>Euteleostomi</taxon>
        <taxon>Mammalia</taxon>
        <taxon>Eutheria</taxon>
        <taxon>Euarchontoglires</taxon>
        <taxon>Primates</taxon>
        <taxon>Haplorrhini</taxon>
        <taxon>Catarrhini</taxon>
        <taxon>Cercopithecidae</taxon>
        <taxon>Cercopithecinae</taxon>
        <taxon>Papio</taxon>
    </lineage>
</organism>